<reference evidence="1" key="1">
    <citation type="submission" date="2022-04" db="EMBL/GenBank/DDBJ databases">
        <title>Carnegiea gigantea Genome sequencing and assembly v2.</title>
        <authorList>
            <person name="Copetti D."/>
            <person name="Sanderson M.J."/>
            <person name="Burquez A."/>
            <person name="Wojciechowski M.F."/>
        </authorList>
    </citation>
    <scope>NUCLEOTIDE SEQUENCE</scope>
    <source>
        <strain evidence="1">SGP5-SGP5p</strain>
        <tissue evidence="1">Aerial part</tissue>
    </source>
</reference>
<sequence length="231" mass="26365">MDQGLFPNFANTEQATEYVRDHFRWSLRDPTDLGPRPLPSDYHGLCPHDAAELGLARRLIMDCVMLAMPKLDWGPIEAWLKDNDQRLLRAQASHPADYPANLMLAGGPSRGRTSSFPSFPDTAQAVEYVRGNLRWSKRETSSFRPNLLPWNFPAYCPVFDHIVAMQFAHAAQIPEMVQAVFFAMAINDAARLRLIMRETGGTLMSNLRKLKWDVTEAWLLFIEDKFKDSQL</sequence>
<evidence type="ECO:0000313" key="1">
    <source>
        <dbReference type="EMBL" id="KAJ8420764.1"/>
    </source>
</evidence>
<accession>A0A9Q1GJT3</accession>
<evidence type="ECO:0000313" key="2">
    <source>
        <dbReference type="Proteomes" id="UP001153076"/>
    </source>
</evidence>
<name>A0A9Q1GJT3_9CARY</name>
<organism evidence="1 2">
    <name type="scientific">Carnegiea gigantea</name>
    <dbReference type="NCBI Taxonomy" id="171969"/>
    <lineage>
        <taxon>Eukaryota</taxon>
        <taxon>Viridiplantae</taxon>
        <taxon>Streptophyta</taxon>
        <taxon>Embryophyta</taxon>
        <taxon>Tracheophyta</taxon>
        <taxon>Spermatophyta</taxon>
        <taxon>Magnoliopsida</taxon>
        <taxon>eudicotyledons</taxon>
        <taxon>Gunneridae</taxon>
        <taxon>Pentapetalae</taxon>
        <taxon>Caryophyllales</taxon>
        <taxon>Cactineae</taxon>
        <taxon>Cactaceae</taxon>
        <taxon>Cactoideae</taxon>
        <taxon>Echinocereeae</taxon>
        <taxon>Carnegiea</taxon>
    </lineage>
</organism>
<dbReference type="EMBL" id="JAKOGI010003173">
    <property type="protein sequence ID" value="KAJ8420764.1"/>
    <property type="molecule type" value="Genomic_DNA"/>
</dbReference>
<protein>
    <submittedName>
        <fullName evidence="1">Uncharacterized protein</fullName>
    </submittedName>
</protein>
<gene>
    <name evidence="1" type="ORF">Cgig2_030940</name>
</gene>
<comment type="caution">
    <text evidence="1">The sequence shown here is derived from an EMBL/GenBank/DDBJ whole genome shotgun (WGS) entry which is preliminary data.</text>
</comment>
<dbReference type="Proteomes" id="UP001153076">
    <property type="component" value="Unassembled WGS sequence"/>
</dbReference>
<proteinExistence type="predicted"/>
<dbReference type="AlphaFoldDB" id="A0A9Q1GJT3"/>
<keyword evidence="2" id="KW-1185">Reference proteome</keyword>